<evidence type="ECO:0000256" key="1">
    <source>
        <dbReference type="SAM" id="MobiDB-lite"/>
    </source>
</evidence>
<feature type="transmembrane region" description="Helical" evidence="2">
    <location>
        <begin position="32"/>
        <end position="53"/>
    </location>
</feature>
<sequence length="284" mass="32615">MTYLEYFLYQRCAVLWVNRKLPSYLGPSVTQLLHLFILVAVNSMVLLALSILLGKTLWGLGSNVSTIEGWEIERHHSNLRRARTLGGYLTALDGSRIRVDHQEYPWDIGILSNICQGMGTWNPISWLSPFAYSPTVQSGLSFEHNGIEDPSKPWPPPDPDRMFRSYKRQAGDAFTQPMDIESFKERQAADMQRYVHGEHLVRRKPFADRYRQPIIAPKAEDDYAVTDGDDDEDEPGYGSDEGEEAWATKEGERLADFGVDEDIEFYDEDDVPLAELIRRRQELR</sequence>
<evidence type="ECO:0000313" key="4">
    <source>
        <dbReference type="Proteomes" id="UP000503462"/>
    </source>
</evidence>
<name>A0A6H0XKM4_9PEZI</name>
<evidence type="ECO:0000256" key="2">
    <source>
        <dbReference type="SAM" id="Phobius"/>
    </source>
</evidence>
<accession>A0A6H0XKM4</accession>
<protein>
    <recommendedName>
        <fullName evidence="5">Palmitoyltransferase</fullName>
    </recommendedName>
</protein>
<reference evidence="3 4" key="1">
    <citation type="journal article" date="2016" name="Sci. Rep.">
        <title>Peltaster fructicola genome reveals evolution from an invasive phytopathogen to an ectophytic parasite.</title>
        <authorList>
            <person name="Xu C."/>
            <person name="Chen H."/>
            <person name="Gleason M.L."/>
            <person name="Xu J.R."/>
            <person name="Liu H."/>
            <person name="Zhang R."/>
            <person name="Sun G."/>
        </authorList>
    </citation>
    <scope>NUCLEOTIDE SEQUENCE [LARGE SCALE GENOMIC DNA]</scope>
    <source>
        <strain evidence="3 4">LNHT1506</strain>
    </source>
</reference>
<gene>
    <name evidence="3" type="ORF">AMS68_000790</name>
</gene>
<evidence type="ECO:0008006" key="5">
    <source>
        <dbReference type="Google" id="ProtNLM"/>
    </source>
</evidence>
<keyword evidence="2" id="KW-1133">Transmembrane helix</keyword>
<dbReference type="AlphaFoldDB" id="A0A6H0XKM4"/>
<dbReference type="EMBL" id="CP051139">
    <property type="protein sequence ID" value="QIW95272.1"/>
    <property type="molecule type" value="Genomic_DNA"/>
</dbReference>
<evidence type="ECO:0000313" key="3">
    <source>
        <dbReference type="EMBL" id="QIW95272.1"/>
    </source>
</evidence>
<dbReference type="Proteomes" id="UP000503462">
    <property type="component" value="Chromosome 1"/>
</dbReference>
<keyword evidence="2" id="KW-0812">Transmembrane</keyword>
<proteinExistence type="predicted"/>
<feature type="compositionally biased region" description="Acidic residues" evidence="1">
    <location>
        <begin position="222"/>
        <end position="244"/>
    </location>
</feature>
<feature type="region of interest" description="Disordered" evidence="1">
    <location>
        <begin position="217"/>
        <end position="252"/>
    </location>
</feature>
<dbReference type="OrthoDB" id="331948at2759"/>
<keyword evidence="2" id="KW-0472">Membrane</keyword>
<organism evidence="3 4">
    <name type="scientific">Peltaster fructicola</name>
    <dbReference type="NCBI Taxonomy" id="286661"/>
    <lineage>
        <taxon>Eukaryota</taxon>
        <taxon>Fungi</taxon>
        <taxon>Dikarya</taxon>
        <taxon>Ascomycota</taxon>
        <taxon>Pezizomycotina</taxon>
        <taxon>Dothideomycetes</taxon>
        <taxon>Dothideomycetes incertae sedis</taxon>
        <taxon>Peltaster</taxon>
    </lineage>
</organism>
<keyword evidence="4" id="KW-1185">Reference proteome</keyword>